<evidence type="ECO:0000256" key="3">
    <source>
        <dbReference type="ARBA" id="ARBA00022827"/>
    </source>
</evidence>
<feature type="binding site" evidence="6">
    <location>
        <begin position="182"/>
        <end position="189"/>
    </location>
    <ligand>
        <name>NAD(+)</name>
        <dbReference type="ChEBI" id="CHEBI:57540"/>
    </ligand>
</feature>
<dbReference type="RefSeq" id="WP_203918727.1">
    <property type="nucleotide sequence ID" value="NZ_BONZ01000030.1"/>
</dbReference>
<dbReference type="PANTHER" id="PTHR43014:SF2">
    <property type="entry name" value="MERCURIC REDUCTASE"/>
    <property type="match status" value="1"/>
</dbReference>
<dbReference type="Gene3D" id="3.50.50.60">
    <property type="entry name" value="FAD/NAD(P)-binding domain"/>
    <property type="match status" value="2"/>
</dbReference>
<dbReference type="SUPFAM" id="SSF51905">
    <property type="entry name" value="FAD/NAD(P)-binding domain"/>
    <property type="match status" value="1"/>
</dbReference>
<evidence type="ECO:0000313" key="11">
    <source>
        <dbReference type="Proteomes" id="UP000642748"/>
    </source>
</evidence>
<dbReference type="Pfam" id="PF07992">
    <property type="entry name" value="Pyr_redox_2"/>
    <property type="match status" value="1"/>
</dbReference>
<gene>
    <name evidence="10" type="ORF">Raf01_32730</name>
</gene>
<dbReference type="GO" id="GO:0050660">
    <property type="term" value="F:flavin adenine dinucleotide binding"/>
    <property type="evidence" value="ECO:0007669"/>
    <property type="project" value="TreeGrafter"/>
</dbReference>
<dbReference type="Proteomes" id="UP000642748">
    <property type="component" value="Unassembled WGS sequence"/>
</dbReference>
<comment type="similarity">
    <text evidence="1">Belongs to the class-I pyridine nucleotide-disulfide oxidoreductase family.</text>
</comment>
<evidence type="ECO:0000259" key="9">
    <source>
        <dbReference type="Pfam" id="PF07992"/>
    </source>
</evidence>
<feature type="binding site" evidence="6">
    <location>
        <position position="53"/>
    </location>
    <ligand>
        <name>FAD</name>
        <dbReference type="ChEBI" id="CHEBI:57692"/>
    </ligand>
</feature>
<keyword evidence="2" id="KW-0285">Flavoprotein</keyword>
<sequence>MPSTENVDILVIGSGEAGKYLAWTMAGEGRRTAVVERSLIGGSCPNIACLPSKNIIHSAKVRWFATRAAEFGVEAESVATDMTGVQARKRAMVDGLRQLHLDRYRASGAELIMGGARFVGERTVDVELVDGGTRRISGERVFLNLGTHASMPDVPGLAAARPMTHIELLDLDRLPEHLIVIGGGYIGLELAQAMRRFGAKVTVVDHGPQLARSEDADVGAAILELFRDEGITVQLGAEVRSVEGASGDRVRVVTGSRGGDVVEGTDLLVATGRTPNTSGIGLELAGVTLTESGYIAVDEHLATTAANVWAMGECAGSPQFTHASFDDFRIVYDNVSGGSSTTRDRLLAYCMYTDPELARVGLTESEARRRGVRYRLLSMPMAAVLRTRTLSEPRGFMKMLIAADSDDILGFTVFGAEASEPMAVVQTAMVGRLPYPELRRTVFVHPTMSEGLTFLLRNTPTAPTG</sequence>
<feature type="domain" description="FAD/NAD(P)-binding" evidence="9">
    <location>
        <begin position="8"/>
        <end position="325"/>
    </location>
</feature>
<evidence type="ECO:0000256" key="5">
    <source>
        <dbReference type="PIRSR" id="PIRSR000350-2"/>
    </source>
</evidence>
<evidence type="ECO:0000256" key="7">
    <source>
        <dbReference type="PIRSR" id="PIRSR000350-4"/>
    </source>
</evidence>
<dbReference type="SUPFAM" id="SSF55424">
    <property type="entry name" value="FAD/NAD-linked reductases, dimerisation (C-terminal) domain"/>
    <property type="match status" value="1"/>
</dbReference>
<dbReference type="PANTHER" id="PTHR43014">
    <property type="entry name" value="MERCURIC REDUCTASE"/>
    <property type="match status" value="1"/>
</dbReference>
<feature type="disulfide bond" description="Redox-active" evidence="7">
    <location>
        <begin position="44"/>
        <end position="49"/>
    </location>
</feature>
<keyword evidence="11" id="KW-1185">Reference proteome</keyword>
<dbReference type="FunFam" id="3.30.390.30:FF:000001">
    <property type="entry name" value="Dihydrolipoyl dehydrogenase"/>
    <property type="match status" value="1"/>
</dbReference>
<comment type="cofactor">
    <cofactor evidence="6">
        <name>FAD</name>
        <dbReference type="ChEBI" id="CHEBI:57692"/>
    </cofactor>
    <text evidence="6">Binds 1 FAD per subunit.</text>
</comment>
<evidence type="ECO:0000259" key="8">
    <source>
        <dbReference type="Pfam" id="PF02852"/>
    </source>
</evidence>
<dbReference type="Gene3D" id="3.30.390.30">
    <property type="match status" value="1"/>
</dbReference>
<dbReference type="InterPro" id="IPR004099">
    <property type="entry name" value="Pyr_nucl-diS_OxRdtase_dimer"/>
</dbReference>
<keyword evidence="6" id="KW-0520">NAD</keyword>
<keyword evidence="3 6" id="KW-0274">FAD</keyword>
<name>A0A8J3VR23_9ACTN</name>
<evidence type="ECO:0000256" key="4">
    <source>
        <dbReference type="ARBA" id="ARBA00023002"/>
    </source>
</evidence>
<dbReference type="PRINTS" id="PR00368">
    <property type="entry name" value="FADPNR"/>
</dbReference>
<feature type="active site" description="Proton acceptor" evidence="5">
    <location>
        <position position="445"/>
    </location>
</feature>
<dbReference type="GO" id="GO:0003955">
    <property type="term" value="F:NAD(P)H dehydrogenase (quinone) activity"/>
    <property type="evidence" value="ECO:0007669"/>
    <property type="project" value="TreeGrafter"/>
</dbReference>
<dbReference type="EMBL" id="BONZ01000030">
    <property type="protein sequence ID" value="GIH15101.1"/>
    <property type="molecule type" value="Genomic_DNA"/>
</dbReference>
<accession>A0A8J3VR23</accession>
<protein>
    <submittedName>
        <fullName evidence="10">Mercuric reductase</fullName>
    </submittedName>
</protein>
<evidence type="ECO:0000256" key="6">
    <source>
        <dbReference type="PIRSR" id="PIRSR000350-3"/>
    </source>
</evidence>
<dbReference type="PRINTS" id="PR00411">
    <property type="entry name" value="PNDRDTASEI"/>
</dbReference>
<proteinExistence type="inferred from homology"/>
<comment type="caution">
    <text evidence="10">The sequence shown here is derived from an EMBL/GenBank/DDBJ whole genome shotgun (WGS) entry which is preliminary data.</text>
</comment>
<dbReference type="InterPro" id="IPR023753">
    <property type="entry name" value="FAD/NAD-binding_dom"/>
</dbReference>
<dbReference type="InterPro" id="IPR036188">
    <property type="entry name" value="FAD/NAD-bd_sf"/>
</dbReference>
<evidence type="ECO:0000256" key="1">
    <source>
        <dbReference type="ARBA" id="ARBA00007532"/>
    </source>
</evidence>
<dbReference type="InterPro" id="IPR001100">
    <property type="entry name" value="Pyr_nuc-diS_OxRdtase"/>
</dbReference>
<feature type="binding site" evidence="6">
    <location>
        <position position="272"/>
    </location>
    <ligand>
        <name>NAD(+)</name>
        <dbReference type="ChEBI" id="CHEBI:57540"/>
    </ligand>
</feature>
<organism evidence="10 11">
    <name type="scientific">Rugosimonospora africana</name>
    <dbReference type="NCBI Taxonomy" id="556532"/>
    <lineage>
        <taxon>Bacteria</taxon>
        <taxon>Bacillati</taxon>
        <taxon>Actinomycetota</taxon>
        <taxon>Actinomycetes</taxon>
        <taxon>Micromonosporales</taxon>
        <taxon>Micromonosporaceae</taxon>
        <taxon>Rugosimonospora</taxon>
    </lineage>
</organism>
<evidence type="ECO:0000313" key="10">
    <source>
        <dbReference type="EMBL" id="GIH15101.1"/>
    </source>
</evidence>
<keyword evidence="4" id="KW-0560">Oxidoreductase</keyword>
<dbReference type="PIRSF" id="PIRSF000350">
    <property type="entry name" value="Mercury_reductase_MerA"/>
    <property type="match status" value="1"/>
</dbReference>
<dbReference type="AlphaFoldDB" id="A0A8J3VR23"/>
<feature type="domain" description="Pyridine nucleotide-disulphide oxidoreductase dimerisation" evidence="8">
    <location>
        <begin position="348"/>
        <end position="452"/>
    </location>
</feature>
<keyword evidence="6" id="KW-0547">Nucleotide-binding</keyword>
<reference evidence="10" key="1">
    <citation type="submission" date="2021-01" db="EMBL/GenBank/DDBJ databases">
        <title>Whole genome shotgun sequence of Rugosimonospora africana NBRC 104875.</title>
        <authorList>
            <person name="Komaki H."/>
            <person name="Tamura T."/>
        </authorList>
    </citation>
    <scope>NUCLEOTIDE SEQUENCE</scope>
    <source>
        <strain evidence="10">NBRC 104875</strain>
    </source>
</reference>
<dbReference type="InterPro" id="IPR016156">
    <property type="entry name" value="FAD/NAD-linked_Rdtase_dimer_sf"/>
</dbReference>
<dbReference type="Pfam" id="PF02852">
    <property type="entry name" value="Pyr_redox_dim"/>
    <property type="match status" value="1"/>
</dbReference>
<evidence type="ECO:0000256" key="2">
    <source>
        <dbReference type="ARBA" id="ARBA00022630"/>
    </source>
</evidence>